<reference evidence="4" key="1">
    <citation type="journal article" date="2024" name="J Bioinform Genom">
        <title>Complete genome sequence of the type strain bacterium Sphaerochaeta associata GLS2t (VKM B-2742)t.</title>
        <authorList>
            <person name="Troshina O.Y."/>
            <person name="Tepeeva A.N."/>
            <person name="Arzamasceva V.O."/>
            <person name="Whitman W.B."/>
            <person name="Varghese N."/>
            <person name="Shapiro N."/>
            <person name="Woyke T."/>
            <person name="Kripides N.C."/>
            <person name="Vasilenko O.V."/>
        </authorList>
    </citation>
    <scope>NUCLEOTIDE SEQUENCE [LARGE SCALE GENOMIC DNA]</scope>
    <source>
        <strain evidence="4">GLS2T</strain>
    </source>
</reference>
<dbReference type="Proteomes" id="UP000829708">
    <property type="component" value="Chromosome"/>
</dbReference>
<dbReference type="RefSeq" id="WP_244772750.1">
    <property type="nucleotide sequence ID" value="NZ_CP094929.1"/>
</dbReference>
<dbReference type="InterPro" id="IPR041682">
    <property type="entry name" value="AAA_14"/>
</dbReference>
<feature type="domain" description="AAA" evidence="1">
    <location>
        <begin position="15"/>
        <end position="128"/>
    </location>
</feature>
<feature type="domain" description="DUF4143" evidence="2">
    <location>
        <begin position="193"/>
        <end position="359"/>
    </location>
</feature>
<evidence type="ECO:0000313" key="3">
    <source>
        <dbReference type="EMBL" id="UOM51381.1"/>
    </source>
</evidence>
<protein>
    <submittedName>
        <fullName evidence="3">DUF4143 domain-containing protein</fullName>
    </submittedName>
</protein>
<dbReference type="PANTHER" id="PTHR43566:SF2">
    <property type="entry name" value="DUF4143 DOMAIN-CONTAINING PROTEIN"/>
    <property type="match status" value="1"/>
</dbReference>
<evidence type="ECO:0000259" key="2">
    <source>
        <dbReference type="Pfam" id="PF13635"/>
    </source>
</evidence>
<gene>
    <name evidence="3" type="ORF">MUG09_01170</name>
</gene>
<organism evidence="3 4">
    <name type="scientific">Sphaerochaeta associata</name>
    <dbReference type="NCBI Taxonomy" id="1129264"/>
    <lineage>
        <taxon>Bacteria</taxon>
        <taxon>Pseudomonadati</taxon>
        <taxon>Spirochaetota</taxon>
        <taxon>Spirochaetia</taxon>
        <taxon>Spirochaetales</taxon>
        <taxon>Sphaerochaetaceae</taxon>
        <taxon>Sphaerochaeta</taxon>
    </lineage>
</organism>
<keyword evidence="4" id="KW-1185">Reference proteome</keyword>
<dbReference type="EMBL" id="CP094929">
    <property type="protein sequence ID" value="UOM51381.1"/>
    <property type="molecule type" value="Genomic_DNA"/>
</dbReference>
<sequence>MIDELVEQYLQAFGAICIEGPKWCGKTWTAHMHAKSAFLVSDPAGNFQNRQLAQLDPSIVLDGQFPRLIDEWQEVPSLWDAVRFKVDDQAVKGQFILTGSATPKRRGVMHSGTGRIARLRMMSMSLYESGDSTGFISLKDICNSVYETKLTGEVQLRTIAALILRGGWPGSIGLSTKNAVLIPRMYLKNVVDDDVDKIDDTKRDKAKMRLLLRSLARNESTTVGKKKLKDDIMGVEKDSIDEDTITDYLDVFTSLFILENQKPYGASLRSSLSIRQAEKRHITDPSFACSLLGITQEDKLIGDLQTFGFMFEALCVRDLRIYAQAFGGELYHYQDYENNEIDAVIEMPDGSWSAFEIKLGANQIDAAAQSLLKIQAKFLKPASSLCVICGLSNAAYRRPDGVYVVPLTALRP</sequence>
<name>A0ABY4DHN2_9SPIR</name>
<evidence type="ECO:0000313" key="4">
    <source>
        <dbReference type="Proteomes" id="UP000829708"/>
    </source>
</evidence>
<dbReference type="PANTHER" id="PTHR43566">
    <property type="entry name" value="CONSERVED PROTEIN"/>
    <property type="match status" value="1"/>
</dbReference>
<accession>A0ABY4DHN2</accession>
<dbReference type="InterPro" id="IPR025420">
    <property type="entry name" value="DUF4143"/>
</dbReference>
<dbReference type="Pfam" id="PF13173">
    <property type="entry name" value="AAA_14"/>
    <property type="match status" value="1"/>
</dbReference>
<evidence type="ECO:0000259" key="1">
    <source>
        <dbReference type="Pfam" id="PF13173"/>
    </source>
</evidence>
<dbReference type="Pfam" id="PF13635">
    <property type="entry name" value="DUF4143"/>
    <property type="match status" value="1"/>
</dbReference>
<proteinExistence type="predicted"/>